<comment type="subcellular location">
    <subcellularLocation>
        <location evidence="1">Membrane</location>
        <topology evidence="1">Lipid-anchor</topology>
    </subcellularLocation>
</comment>
<evidence type="ECO:0000256" key="6">
    <source>
        <dbReference type="ARBA" id="ARBA00023139"/>
    </source>
</evidence>
<dbReference type="NCBIfam" id="TIGR02887">
    <property type="entry name" value="spore_ger_x_C"/>
    <property type="match status" value="1"/>
</dbReference>
<dbReference type="InterPro" id="IPR038501">
    <property type="entry name" value="Spore_GerAC_C_sf"/>
</dbReference>
<evidence type="ECO:0000313" key="12">
    <source>
        <dbReference type="Proteomes" id="UP001314796"/>
    </source>
</evidence>
<dbReference type="Pfam" id="PF25198">
    <property type="entry name" value="Spore_GerAC_N"/>
    <property type="match status" value="1"/>
</dbReference>
<feature type="chain" id="PRO_5045087948" evidence="8">
    <location>
        <begin position="22"/>
        <end position="369"/>
    </location>
</feature>
<evidence type="ECO:0000256" key="2">
    <source>
        <dbReference type="ARBA" id="ARBA00007886"/>
    </source>
</evidence>
<evidence type="ECO:0000259" key="9">
    <source>
        <dbReference type="Pfam" id="PF05504"/>
    </source>
</evidence>
<comment type="similarity">
    <text evidence="2">Belongs to the GerABKC lipoprotein family.</text>
</comment>
<organism evidence="11 12">
    <name type="scientific">Alkaliphilus hydrothermalis</name>
    <dbReference type="NCBI Taxonomy" id="1482730"/>
    <lineage>
        <taxon>Bacteria</taxon>
        <taxon>Bacillati</taxon>
        <taxon>Bacillota</taxon>
        <taxon>Clostridia</taxon>
        <taxon>Peptostreptococcales</taxon>
        <taxon>Natronincolaceae</taxon>
        <taxon>Alkaliphilus</taxon>
    </lineage>
</organism>
<keyword evidence="3" id="KW-0309">Germination</keyword>
<keyword evidence="6" id="KW-0564">Palmitate</keyword>
<evidence type="ECO:0000256" key="1">
    <source>
        <dbReference type="ARBA" id="ARBA00004635"/>
    </source>
</evidence>
<protein>
    <submittedName>
        <fullName evidence="11">Ger(X)C family germination protein</fullName>
    </submittedName>
</protein>
<evidence type="ECO:0000256" key="7">
    <source>
        <dbReference type="ARBA" id="ARBA00023288"/>
    </source>
</evidence>
<proteinExistence type="inferred from homology"/>
<evidence type="ECO:0000256" key="3">
    <source>
        <dbReference type="ARBA" id="ARBA00022544"/>
    </source>
</evidence>
<dbReference type="InterPro" id="IPR046953">
    <property type="entry name" value="Spore_GerAC-like_C"/>
</dbReference>
<dbReference type="Gene3D" id="3.30.300.210">
    <property type="entry name" value="Nutrient germinant receptor protein C, domain 3"/>
    <property type="match status" value="1"/>
</dbReference>
<dbReference type="PANTHER" id="PTHR35789:SF1">
    <property type="entry name" value="SPORE GERMINATION PROTEIN B3"/>
    <property type="match status" value="1"/>
</dbReference>
<dbReference type="PANTHER" id="PTHR35789">
    <property type="entry name" value="SPORE GERMINATION PROTEIN B3"/>
    <property type="match status" value="1"/>
</dbReference>
<feature type="domain" description="Spore germination protein N-terminal" evidence="10">
    <location>
        <begin position="22"/>
        <end position="190"/>
    </location>
</feature>
<feature type="domain" description="Spore germination GerAC-like C-terminal" evidence="9">
    <location>
        <begin position="202"/>
        <end position="366"/>
    </location>
</feature>
<evidence type="ECO:0000256" key="5">
    <source>
        <dbReference type="ARBA" id="ARBA00023136"/>
    </source>
</evidence>
<dbReference type="Proteomes" id="UP001314796">
    <property type="component" value="Unassembled WGS sequence"/>
</dbReference>
<name>A0ABS2NS27_9FIRM</name>
<evidence type="ECO:0000256" key="4">
    <source>
        <dbReference type="ARBA" id="ARBA00022729"/>
    </source>
</evidence>
<evidence type="ECO:0000259" key="10">
    <source>
        <dbReference type="Pfam" id="PF25198"/>
    </source>
</evidence>
<dbReference type="EMBL" id="JAFBEE010000017">
    <property type="protein sequence ID" value="MBM7615765.1"/>
    <property type="molecule type" value="Genomic_DNA"/>
</dbReference>
<comment type="caution">
    <text evidence="11">The sequence shown here is derived from an EMBL/GenBank/DDBJ whole genome shotgun (WGS) entry which is preliminary data.</text>
</comment>
<dbReference type="InterPro" id="IPR057336">
    <property type="entry name" value="GerAC_N"/>
</dbReference>
<dbReference type="Pfam" id="PF05504">
    <property type="entry name" value="Spore_GerAC"/>
    <property type="match status" value="1"/>
</dbReference>
<gene>
    <name evidence="11" type="ORF">JOC73_002339</name>
</gene>
<reference evidence="11 12" key="1">
    <citation type="submission" date="2021-01" db="EMBL/GenBank/DDBJ databases">
        <title>Genomic Encyclopedia of Type Strains, Phase IV (KMG-IV): sequencing the most valuable type-strain genomes for metagenomic binning, comparative biology and taxonomic classification.</title>
        <authorList>
            <person name="Goeker M."/>
        </authorList>
    </citation>
    <scope>NUCLEOTIDE SEQUENCE [LARGE SCALE GENOMIC DNA]</scope>
    <source>
        <strain evidence="11 12">DSM 25890</strain>
    </source>
</reference>
<feature type="signal peptide" evidence="8">
    <location>
        <begin position="1"/>
        <end position="21"/>
    </location>
</feature>
<keyword evidence="4 8" id="KW-0732">Signal</keyword>
<keyword evidence="12" id="KW-1185">Reference proteome</keyword>
<sequence>MKKIAKILIIFLLTVPLTSCWDSQDLEELLIVYGIGIDVSDENPEKYVVTIEFPTVIDEAPESKYQISAKVNSLSDAKSNFQLKVYRKISYGNTRVIVFSEEAAKQGIMKHIDCMLREPIFPGTTRFAVSDIETKELFDMDPPVSLFISTYLFRAIEQSHNATQVPFTTLRNFHHQYFTSGIDPILPYIKYDADTNITEVSSTALFKGDQLIHILMDEYSRFLMILKGEILSGFFVVNNEDVKDLDGNLGIRFTGGNTKIKTELRDSELYINQTVKIDANLTEYTRVESVFNVKKIQEIETILSKYFKDKLLETAKQLQELKTDSVGYGLYVRANHPDFFDAITWADDFSNATINIDVKLKIDTVGITH</sequence>
<dbReference type="InterPro" id="IPR008844">
    <property type="entry name" value="Spore_GerAC-like"/>
</dbReference>
<evidence type="ECO:0000313" key="11">
    <source>
        <dbReference type="EMBL" id="MBM7615765.1"/>
    </source>
</evidence>
<dbReference type="RefSeq" id="WP_204403338.1">
    <property type="nucleotide sequence ID" value="NZ_JAFBEE010000017.1"/>
</dbReference>
<keyword evidence="7" id="KW-0449">Lipoprotein</keyword>
<evidence type="ECO:0000256" key="8">
    <source>
        <dbReference type="SAM" id="SignalP"/>
    </source>
</evidence>
<keyword evidence="5" id="KW-0472">Membrane</keyword>
<accession>A0ABS2NS27</accession>